<evidence type="ECO:0000313" key="2">
    <source>
        <dbReference type="EMBL" id="KAG8059082.1"/>
    </source>
</evidence>
<evidence type="ECO:0000256" key="1">
    <source>
        <dbReference type="SAM" id="MobiDB-lite"/>
    </source>
</evidence>
<feature type="region of interest" description="Disordered" evidence="1">
    <location>
        <begin position="99"/>
        <end position="140"/>
    </location>
</feature>
<reference evidence="2" key="2">
    <citation type="submission" date="2021-02" db="EMBL/GenBank/DDBJ databases">
        <authorList>
            <person name="Kimball J.A."/>
            <person name="Haas M.W."/>
            <person name="Macchietto M."/>
            <person name="Kono T."/>
            <person name="Duquette J."/>
            <person name="Shao M."/>
        </authorList>
    </citation>
    <scope>NUCLEOTIDE SEQUENCE</scope>
    <source>
        <tissue evidence="2">Fresh leaf tissue</tissue>
    </source>
</reference>
<dbReference type="OrthoDB" id="1932391at2759"/>
<organism evidence="2 3">
    <name type="scientific">Zizania palustris</name>
    <name type="common">Northern wild rice</name>
    <dbReference type="NCBI Taxonomy" id="103762"/>
    <lineage>
        <taxon>Eukaryota</taxon>
        <taxon>Viridiplantae</taxon>
        <taxon>Streptophyta</taxon>
        <taxon>Embryophyta</taxon>
        <taxon>Tracheophyta</taxon>
        <taxon>Spermatophyta</taxon>
        <taxon>Magnoliopsida</taxon>
        <taxon>Liliopsida</taxon>
        <taxon>Poales</taxon>
        <taxon>Poaceae</taxon>
        <taxon>BOP clade</taxon>
        <taxon>Oryzoideae</taxon>
        <taxon>Oryzeae</taxon>
        <taxon>Zizaniinae</taxon>
        <taxon>Zizania</taxon>
    </lineage>
</organism>
<proteinExistence type="predicted"/>
<dbReference type="Proteomes" id="UP000729402">
    <property type="component" value="Unassembled WGS sequence"/>
</dbReference>
<comment type="caution">
    <text evidence="2">The sequence shown here is derived from an EMBL/GenBank/DDBJ whole genome shotgun (WGS) entry which is preliminary data.</text>
</comment>
<reference evidence="2" key="1">
    <citation type="journal article" date="2021" name="bioRxiv">
        <title>Whole Genome Assembly and Annotation of Northern Wild Rice, Zizania palustris L., Supports a Whole Genome Duplication in the Zizania Genus.</title>
        <authorList>
            <person name="Haas M."/>
            <person name="Kono T."/>
            <person name="Macchietto M."/>
            <person name="Millas R."/>
            <person name="McGilp L."/>
            <person name="Shao M."/>
            <person name="Duquette J."/>
            <person name="Hirsch C.N."/>
            <person name="Kimball J."/>
        </authorList>
    </citation>
    <scope>NUCLEOTIDE SEQUENCE</scope>
    <source>
        <tissue evidence="2">Fresh leaf tissue</tissue>
    </source>
</reference>
<keyword evidence="3" id="KW-1185">Reference proteome</keyword>
<feature type="region of interest" description="Disordered" evidence="1">
    <location>
        <begin position="26"/>
        <end position="87"/>
    </location>
</feature>
<feature type="compositionally biased region" description="Low complexity" evidence="1">
    <location>
        <begin position="115"/>
        <end position="134"/>
    </location>
</feature>
<protein>
    <submittedName>
        <fullName evidence="2">Uncharacterized protein</fullName>
    </submittedName>
</protein>
<sequence length="140" mass="14751">MPCRDSELAVRGLIISSCGTLQIREKREERREKMASNYVDTTGDEGRFHGHHNSTTPTGAAASSPRTMRRSFSSASSGGGGGSPKCVCAPATHAGSFKCRLHRTNSQGHDHPHQSHPTSPAAVSAAPQPSSASSRTVEAQ</sequence>
<name>A0A8J5RXY3_ZIZPA</name>
<dbReference type="EMBL" id="JAAALK010000287">
    <property type="protein sequence ID" value="KAG8059082.1"/>
    <property type="molecule type" value="Genomic_DNA"/>
</dbReference>
<evidence type="ECO:0000313" key="3">
    <source>
        <dbReference type="Proteomes" id="UP000729402"/>
    </source>
</evidence>
<dbReference type="AlphaFoldDB" id="A0A8J5RXY3"/>
<gene>
    <name evidence="2" type="ORF">GUJ93_ZPchr0002g24384</name>
</gene>
<accession>A0A8J5RXY3</accession>